<dbReference type="SUPFAM" id="SSF48726">
    <property type="entry name" value="Immunoglobulin"/>
    <property type="match status" value="1"/>
</dbReference>
<proteinExistence type="predicted"/>
<protein>
    <recommendedName>
        <fullName evidence="1">Ig-like domain-containing protein</fullName>
    </recommendedName>
</protein>
<dbReference type="EMBL" id="JBHFQA010000013">
    <property type="protein sequence ID" value="KAL2088602.1"/>
    <property type="molecule type" value="Genomic_DNA"/>
</dbReference>
<dbReference type="PROSITE" id="PS50835">
    <property type="entry name" value="IG_LIKE"/>
    <property type="match status" value="1"/>
</dbReference>
<feature type="domain" description="Ig-like" evidence="1">
    <location>
        <begin position="52"/>
        <end position="142"/>
    </location>
</feature>
<accession>A0ABD1JND3</accession>
<dbReference type="InterPro" id="IPR007110">
    <property type="entry name" value="Ig-like_dom"/>
</dbReference>
<reference evidence="2 4" key="1">
    <citation type="submission" date="2024-09" db="EMBL/GenBank/DDBJ databases">
        <title>A chromosome-level genome assembly of Gray's grenadier anchovy, Coilia grayii.</title>
        <authorList>
            <person name="Fu Z."/>
        </authorList>
    </citation>
    <scope>NUCLEOTIDE SEQUENCE [LARGE SCALE GENOMIC DNA]</scope>
    <source>
        <strain evidence="2">G4</strain>
        <tissue evidence="2">Muscle</tissue>
    </source>
</reference>
<sequence>MKTKSSDEAIYFCGFERAYNIEFKNGTLLKFQEISRLVEVVQTSLPGQIYPGDSVALQCTVLAETRTKDLRIFWISTALGGELQPGLIYPHNNSSKKCEASSQKSCTHELRMSGVRLHDAGMHYCAVSACGQIALGNGTMVTIG</sequence>
<dbReference type="InterPro" id="IPR013783">
    <property type="entry name" value="Ig-like_fold"/>
</dbReference>
<evidence type="ECO:0000313" key="4">
    <source>
        <dbReference type="Proteomes" id="UP001591681"/>
    </source>
</evidence>
<dbReference type="InterPro" id="IPR036179">
    <property type="entry name" value="Ig-like_dom_sf"/>
</dbReference>
<dbReference type="Gene3D" id="2.60.40.10">
    <property type="entry name" value="Immunoglobulins"/>
    <property type="match status" value="1"/>
</dbReference>
<name>A0ABD1JND3_9TELE</name>
<comment type="caution">
    <text evidence="2">The sequence shown here is derived from an EMBL/GenBank/DDBJ whole genome shotgun (WGS) entry which is preliminary data.</text>
</comment>
<gene>
    <name evidence="2" type="ORF">ACEWY4_015501</name>
    <name evidence="3" type="ORF">ACEWY4_015505</name>
</gene>
<keyword evidence="4" id="KW-1185">Reference proteome</keyword>
<organism evidence="2 4">
    <name type="scientific">Coilia grayii</name>
    <name type="common">Gray's grenadier anchovy</name>
    <dbReference type="NCBI Taxonomy" id="363190"/>
    <lineage>
        <taxon>Eukaryota</taxon>
        <taxon>Metazoa</taxon>
        <taxon>Chordata</taxon>
        <taxon>Craniata</taxon>
        <taxon>Vertebrata</taxon>
        <taxon>Euteleostomi</taxon>
        <taxon>Actinopterygii</taxon>
        <taxon>Neopterygii</taxon>
        <taxon>Teleostei</taxon>
        <taxon>Clupei</taxon>
        <taxon>Clupeiformes</taxon>
        <taxon>Clupeoidei</taxon>
        <taxon>Engraulidae</taxon>
        <taxon>Coilinae</taxon>
        <taxon>Coilia</taxon>
    </lineage>
</organism>
<dbReference type="Proteomes" id="UP001591681">
    <property type="component" value="Unassembled WGS sequence"/>
</dbReference>
<dbReference type="EMBL" id="JBHFQA010000013">
    <property type="protein sequence ID" value="KAL2088606.1"/>
    <property type="molecule type" value="Genomic_DNA"/>
</dbReference>
<dbReference type="AlphaFoldDB" id="A0ABD1JND3"/>
<evidence type="ECO:0000313" key="2">
    <source>
        <dbReference type="EMBL" id="KAL2088602.1"/>
    </source>
</evidence>
<evidence type="ECO:0000259" key="1">
    <source>
        <dbReference type="PROSITE" id="PS50835"/>
    </source>
</evidence>
<evidence type="ECO:0000313" key="3">
    <source>
        <dbReference type="EMBL" id="KAL2088606.1"/>
    </source>
</evidence>